<dbReference type="EMBL" id="JAKZJU020000001">
    <property type="protein sequence ID" value="MDL2059547.1"/>
    <property type="molecule type" value="Genomic_DNA"/>
</dbReference>
<dbReference type="RefSeq" id="WP_243376216.1">
    <property type="nucleotide sequence ID" value="NZ_JAKZJU020000001.1"/>
</dbReference>
<reference evidence="9" key="1">
    <citation type="submission" date="2023-03" db="EMBL/GenBank/DDBJ databases">
        <title>Mesosutterella sp. nov. isolated from porcine feces.</title>
        <authorList>
            <person name="Yu S."/>
        </authorList>
    </citation>
    <scope>NUCLEOTIDE SEQUENCE</scope>
    <source>
        <strain evidence="9">AGMB02718</strain>
    </source>
</reference>
<evidence type="ECO:0000256" key="5">
    <source>
        <dbReference type="ARBA" id="ARBA00022840"/>
    </source>
</evidence>
<organism evidence="9 10">
    <name type="scientific">Mesosutterella faecium</name>
    <dbReference type="NCBI Taxonomy" id="2925194"/>
    <lineage>
        <taxon>Bacteria</taxon>
        <taxon>Pseudomonadati</taxon>
        <taxon>Pseudomonadota</taxon>
        <taxon>Betaproteobacteria</taxon>
        <taxon>Burkholderiales</taxon>
        <taxon>Sutterellaceae</taxon>
        <taxon>Mesosutterella</taxon>
    </lineage>
</organism>
<dbReference type="Gene3D" id="3.40.50.300">
    <property type="entry name" value="P-loop containing nucleotide triphosphate hydrolases"/>
    <property type="match status" value="1"/>
</dbReference>
<dbReference type="PANTHER" id="PTHR43499:SF1">
    <property type="entry name" value="ABC TRANSPORTER I FAMILY MEMBER 1"/>
    <property type="match status" value="1"/>
</dbReference>
<dbReference type="InterPro" id="IPR003593">
    <property type="entry name" value="AAA+_ATPase"/>
</dbReference>
<sequence length="231" mass="25191">MNRQEQKPLAAPKLSLRGVSCVRGERCLYRGLSLEARAGAVVRLFGENGAGKTTLMRIITGLLEPESGDVLWRGRPIRELGGDYRAELLYIGHMNGLKEELSCLENLRVNAALFGRPADEAGCREALRRVGLAGYEDEPARSLSQGQHRRAALARLYLSEPVPLWILDEPFTALDPRGVEALCRLIEAHAASGGITVMTTHQASGLSAPGYFEFDVSAFAPGRKGREARHA</sequence>
<dbReference type="PROSITE" id="PS50893">
    <property type="entry name" value="ABC_TRANSPORTER_2"/>
    <property type="match status" value="1"/>
</dbReference>
<proteinExistence type="predicted"/>
<keyword evidence="2" id="KW-1003">Cell membrane</keyword>
<dbReference type="NCBIfam" id="NF010061">
    <property type="entry name" value="PRK13538.1"/>
    <property type="match status" value="1"/>
</dbReference>
<name>A0ABT7IMF6_9BURK</name>
<dbReference type="Proteomes" id="UP001165481">
    <property type="component" value="Unassembled WGS sequence"/>
</dbReference>
<evidence type="ECO:0000313" key="10">
    <source>
        <dbReference type="Proteomes" id="UP001165481"/>
    </source>
</evidence>
<evidence type="ECO:0000256" key="3">
    <source>
        <dbReference type="ARBA" id="ARBA00022741"/>
    </source>
</evidence>
<feature type="domain" description="ABC transporter" evidence="8">
    <location>
        <begin position="14"/>
        <end position="228"/>
    </location>
</feature>
<evidence type="ECO:0000256" key="1">
    <source>
        <dbReference type="ARBA" id="ARBA00022448"/>
    </source>
</evidence>
<evidence type="ECO:0000313" key="9">
    <source>
        <dbReference type="EMBL" id="MDL2059547.1"/>
    </source>
</evidence>
<dbReference type="InterPro" id="IPR005895">
    <property type="entry name" value="ABC_transptr_haem_export_CcmA"/>
</dbReference>
<evidence type="ECO:0000256" key="4">
    <source>
        <dbReference type="ARBA" id="ARBA00022748"/>
    </source>
</evidence>
<keyword evidence="1" id="KW-0813">Transport</keyword>
<keyword evidence="4" id="KW-0201">Cytochrome c-type biogenesis</keyword>
<evidence type="ECO:0000256" key="6">
    <source>
        <dbReference type="ARBA" id="ARBA00022967"/>
    </source>
</evidence>
<keyword evidence="3" id="KW-0547">Nucleotide-binding</keyword>
<dbReference type="InterPro" id="IPR027417">
    <property type="entry name" value="P-loop_NTPase"/>
</dbReference>
<accession>A0ABT7IMF6</accession>
<dbReference type="Pfam" id="PF00005">
    <property type="entry name" value="ABC_tran"/>
    <property type="match status" value="1"/>
</dbReference>
<keyword evidence="5" id="KW-0067">ATP-binding</keyword>
<evidence type="ECO:0000256" key="2">
    <source>
        <dbReference type="ARBA" id="ARBA00022475"/>
    </source>
</evidence>
<comment type="caution">
    <text evidence="9">The sequence shown here is derived from an EMBL/GenBank/DDBJ whole genome shotgun (WGS) entry which is preliminary data.</text>
</comment>
<dbReference type="SMART" id="SM00382">
    <property type="entry name" value="AAA"/>
    <property type="match status" value="1"/>
</dbReference>
<protein>
    <submittedName>
        <fullName evidence="9">Cytochrome c biogenesis heme-transporting ATPase CcmA</fullName>
    </submittedName>
</protein>
<gene>
    <name evidence="9" type="primary">ccmA</name>
    <name evidence="9" type="ORF">MUN46_006350</name>
</gene>
<dbReference type="PANTHER" id="PTHR43499">
    <property type="entry name" value="ABC TRANSPORTER I FAMILY MEMBER 1"/>
    <property type="match status" value="1"/>
</dbReference>
<keyword evidence="10" id="KW-1185">Reference proteome</keyword>
<keyword evidence="7" id="KW-0472">Membrane</keyword>
<evidence type="ECO:0000259" key="8">
    <source>
        <dbReference type="PROSITE" id="PS50893"/>
    </source>
</evidence>
<dbReference type="NCBIfam" id="TIGR01189">
    <property type="entry name" value="ccmA"/>
    <property type="match status" value="1"/>
</dbReference>
<dbReference type="SUPFAM" id="SSF52540">
    <property type="entry name" value="P-loop containing nucleoside triphosphate hydrolases"/>
    <property type="match status" value="1"/>
</dbReference>
<evidence type="ECO:0000256" key="7">
    <source>
        <dbReference type="ARBA" id="ARBA00023136"/>
    </source>
</evidence>
<dbReference type="InterPro" id="IPR003439">
    <property type="entry name" value="ABC_transporter-like_ATP-bd"/>
</dbReference>
<keyword evidence="6" id="KW-1278">Translocase</keyword>